<organism evidence="1 2">
    <name type="scientific">Araneus ventricosus</name>
    <name type="common">Orbweaver spider</name>
    <name type="synonym">Epeira ventricosa</name>
    <dbReference type="NCBI Taxonomy" id="182803"/>
    <lineage>
        <taxon>Eukaryota</taxon>
        <taxon>Metazoa</taxon>
        <taxon>Ecdysozoa</taxon>
        <taxon>Arthropoda</taxon>
        <taxon>Chelicerata</taxon>
        <taxon>Arachnida</taxon>
        <taxon>Araneae</taxon>
        <taxon>Araneomorphae</taxon>
        <taxon>Entelegynae</taxon>
        <taxon>Araneoidea</taxon>
        <taxon>Araneidae</taxon>
        <taxon>Araneus</taxon>
    </lineage>
</organism>
<gene>
    <name evidence="1" type="ORF">AVEN_175553_1</name>
</gene>
<accession>A0A4Y2CPR4</accession>
<reference evidence="1 2" key="1">
    <citation type="journal article" date="2019" name="Sci. Rep.">
        <title>Orb-weaving spider Araneus ventricosus genome elucidates the spidroin gene catalogue.</title>
        <authorList>
            <person name="Kono N."/>
            <person name="Nakamura H."/>
            <person name="Ohtoshi R."/>
            <person name="Moran D.A.P."/>
            <person name="Shinohara A."/>
            <person name="Yoshida Y."/>
            <person name="Fujiwara M."/>
            <person name="Mori M."/>
            <person name="Tomita M."/>
            <person name="Arakawa K."/>
        </authorList>
    </citation>
    <scope>NUCLEOTIDE SEQUENCE [LARGE SCALE GENOMIC DNA]</scope>
</reference>
<evidence type="ECO:0000313" key="1">
    <source>
        <dbReference type="EMBL" id="GBM05708.1"/>
    </source>
</evidence>
<protein>
    <submittedName>
        <fullName evidence="1">Uncharacterized protein</fullName>
    </submittedName>
</protein>
<dbReference type="OrthoDB" id="6433030at2759"/>
<dbReference type="AlphaFoldDB" id="A0A4Y2CPR4"/>
<evidence type="ECO:0000313" key="2">
    <source>
        <dbReference type="Proteomes" id="UP000499080"/>
    </source>
</evidence>
<dbReference type="PANTHER" id="PTHR38681">
    <property type="entry name" value="RETROVIRUS-RELATED POL POLYPROTEIN FROM TRANSPOSON 412-LIKE PROTEIN-RELATED"/>
    <property type="match status" value="1"/>
</dbReference>
<dbReference type="PANTHER" id="PTHR38681:SF1">
    <property type="entry name" value="RETROVIRUS-RELATED POL POLYPROTEIN FROM TRANSPOSON 412-LIKE PROTEIN"/>
    <property type="match status" value="1"/>
</dbReference>
<proteinExistence type="predicted"/>
<sequence length="166" mass="18834">MLGIRASLKKDLGVSSAELLYGEPLRLPGEFFRASKSPPDIPRFLQHLKNHIQCLQPALASNHAKNKVFIHKDLPTTTHVFVRRDTVRRPLEKPYDGPYRVLSRTDEVFTLDVRGQKRTVSVDRIKPAYILGDTMQPEDVPSSTSPQYVTRSGRTVRFRIDPAVIS</sequence>
<keyword evidence="2" id="KW-1185">Reference proteome</keyword>
<name>A0A4Y2CPR4_ARAVE</name>
<dbReference type="Proteomes" id="UP000499080">
    <property type="component" value="Unassembled WGS sequence"/>
</dbReference>
<comment type="caution">
    <text evidence="1">The sequence shown here is derived from an EMBL/GenBank/DDBJ whole genome shotgun (WGS) entry which is preliminary data.</text>
</comment>
<dbReference type="EMBL" id="BGPR01000217">
    <property type="protein sequence ID" value="GBM05708.1"/>
    <property type="molecule type" value="Genomic_DNA"/>
</dbReference>